<sequence>MTEFDKLGDFLHKFILLVAEKEQEENFLRGGMSLKYLELQEELEQMQDQLNQVEIRRSKP</sequence>
<dbReference type="AlphaFoldDB" id="A0A0G1VUN5"/>
<keyword evidence="1" id="KW-0175">Coiled coil</keyword>
<dbReference type="EMBL" id="LCQD01000045">
    <property type="protein sequence ID" value="KKW10198.1"/>
    <property type="molecule type" value="Genomic_DNA"/>
</dbReference>
<proteinExistence type="predicted"/>
<name>A0A0G1VUN5_9BACT</name>
<accession>A0A0G1VUN5</accession>
<gene>
    <name evidence="2" type="ORF">UY48_C0045G0009</name>
</gene>
<evidence type="ECO:0000313" key="2">
    <source>
        <dbReference type="EMBL" id="KKW10198.1"/>
    </source>
</evidence>
<protein>
    <submittedName>
        <fullName evidence="2">Uncharacterized protein</fullName>
    </submittedName>
</protein>
<reference evidence="2 3" key="1">
    <citation type="journal article" date="2015" name="Nature">
        <title>rRNA introns, odd ribosomes, and small enigmatic genomes across a large radiation of phyla.</title>
        <authorList>
            <person name="Brown C.T."/>
            <person name="Hug L.A."/>
            <person name="Thomas B.C."/>
            <person name="Sharon I."/>
            <person name="Castelle C.J."/>
            <person name="Singh A."/>
            <person name="Wilkins M.J."/>
            <person name="Williams K.H."/>
            <person name="Banfield J.F."/>
        </authorList>
    </citation>
    <scope>NUCLEOTIDE SEQUENCE [LARGE SCALE GENOMIC DNA]</scope>
</reference>
<evidence type="ECO:0000256" key="1">
    <source>
        <dbReference type="SAM" id="Coils"/>
    </source>
</evidence>
<organism evidence="2 3">
    <name type="scientific">Candidatus Gottesmanbacteria bacterium GW2011_GWB1_49_7</name>
    <dbReference type="NCBI Taxonomy" id="1618448"/>
    <lineage>
        <taxon>Bacteria</taxon>
        <taxon>Candidatus Gottesmaniibacteriota</taxon>
    </lineage>
</organism>
<evidence type="ECO:0000313" key="3">
    <source>
        <dbReference type="Proteomes" id="UP000034588"/>
    </source>
</evidence>
<dbReference type="Proteomes" id="UP000034588">
    <property type="component" value="Unassembled WGS sequence"/>
</dbReference>
<comment type="caution">
    <text evidence="2">The sequence shown here is derived from an EMBL/GenBank/DDBJ whole genome shotgun (WGS) entry which is preliminary data.</text>
</comment>
<feature type="coiled-coil region" evidence="1">
    <location>
        <begin position="29"/>
        <end position="56"/>
    </location>
</feature>